<protein>
    <submittedName>
        <fullName evidence="11">Transcript variant X1</fullName>
    </submittedName>
</protein>
<accession>A0A9D2YK00</accession>
<dbReference type="GO" id="GO:0046872">
    <property type="term" value="F:metal ion binding"/>
    <property type="evidence" value="ECO:0007669"/>
    <property type="project" value="UniProtKB-KW"/>
</dbReference>
<dbReference type="InterPro" id="IPR027806">
    <property type="entry name" value="HARBI1_dom"/>
</dbReference>
<keyword evidence="9" id="KW-0812">Transmembrane</keyword>
<evidence type="ECO:0000313" key="11">
    <source>
        <dbReference type="EMBL" id="KAF7220804.1"/>
    </source>
</evidence>
<dbReference type="OrthoDB" id="2415966at2759"/>
<name>A0A9D2YK00_NOTFU</name>
<keyword evidence="6" id="KW-0378">Hydrolase</keyword>
<keyword evidence="9" id="KW-1133">Transmembrane helix</keyword>
<evidence type="ECO:0000259" key="10">
    <source>
        <dbReference type="Pfam" id="PF13359"/>
    </source>
</evidence>
<evidence type="ECO:0000256" key="6">
    <source>
        <dbReference type="ARBA" id="ARBA00022801"/>
    </source>
</evidence>
<dbReference type="Proteomes" id="UP000822369">
    <property type="component" value="Chromosome 6"/>
</dbReference>
<keyword evidence="4" id="KW-0540">Nuclease</keyword>
<dbReference type="GO" id="GO:0005634">
    <property type="term" value="C:nucleus"/>
    <property type="evidence" value="ECO:0007669"/>
    <property type="project" value="UniProtKB-SubCell"/>
</dbReference>
<dbReference type="EMBL" id="JAAVVJ010000006">
    <property type="protein sequence ID" value="KAF7220804.1"/>
    <property type="molecule type" value="Genomic_DNA"/>
</dbReference>
<evidence type="ECO:0000256" key="5">
    <source>
        <dbReference type="ARBA" id="ARBA00022723"/>
    </source>
</evidence>
<evidence type="ECO:0000313" key="12">
    <source>
        <dbReference type="Proteomes" id="UP000822369"/>
    </source>
</evidence>
<comment type="similarity">
    <text evidence="3">Belongs to the HARBI1 family.</text>
</comment>
<dbReference type="InterPro" id="IPR045249">
    <property type="entry name" value="HARBI1-like"/>
</dbReference>
<dbReference type="Pfam" id="PF13359">
    <property type="entry name" value="DDE_Tnp_4"/>
    <property type="match status" value="1"/>
</dbReference>
<evidence type="ECO:0000256" key="9">
    <source>
        <dbReference type="SAM" id="Phobius"/>
    </source>
</evidence>
<organism evidence="11 12">
    <name type="scientific">Nothobranchius furzeri</name>
    <name type="common">Turquoise killifish</name>
    <dbReference type="NCBI Taxonomy" id="105023"/>
    <lineage>
        <taxon>Eukaryota</taxon>
        <taxon>Metazoa</taxon>
        <taxon>Chordata</taxon>
        <taxon>Craniata</taxon>
        <taxon>Vertebrata</taxon>
        <taxon>Euteleostomi</taxon>
        <taxon>Actinopterygii</taxon>
        <taxon>Neopterygii</taxon>
        <taxon>Teleostei</taxon>
        <taxon>Neoteleostei</taxon>
        <taxon>Acanthomorphata</taxon>
        <taxon>Ovalentaria</taxon>
        <taxon>Atherinomorphae</taxon>
        <taxon>Cyprinodontiformes</taxon>
        <taxon>Nothobranchiidae</taxon>
        <taxon>Nothobranchius</taxon>
    </lineage>
</organism>
<feature type="region of interest" description="Disordered" evidence="8">
    <location>
        <begin position="1"/>
        <end position="20"/>
    </location>
</feature>
<dbReference type="PANTHER" id="PTHR22930:SF236">
    <property type="entry name" value="PROTEIN ALP1-LIKE-RELATED"/>
    <property type="match status" value="1"/>
</dbReference>
<dbReference type="KEGG" id="nfu:107376363"/>
<keyword evidence="5" id="KW-0479">Metal-binding</keyword>
<evidence type="ECO:0000256" key="2">
    <source>
        <dbReference type="ARBA" id="ARBA00004123"/>
    </source>
</evidence>
<reference evidence="11" key="1">
    <citation type="submission" date="2020-03" db="EMBL/GenBank/DDBJ databases">
        <title>Intra-Species Differences in Population Size shape Life History and Genome Evolution.</title>
        <authorList>
            <person name="Willemsen D."/>
            <person name="Cui R."/>
            <person name="Valenzano D.R."/>
        </authorList>
    </citation>
    <scope>NUCLEOTIDE SEQUENCE</scope>
    <source>
        <strain evidence="11">GRZ</strain>
        <tissue evidence="11">Whole</tissue>
    </source>
</reference>
<comment type="cofactor">
    <cofactor evidence="1">
        <name>a divalent metal cation</name>
        <dbReference type="ChEBI" id="CHEBI:60240"/>
    </cofactor>
</comment>
<comment type="caution">
    <text evidence="11">The sequence shown here is derived from an EMBL/GenBank/DDBJ whole genome shotgun (WGS) entry which is preliminary data.</text>
</comment>
<gene>
    <name evidence="11" type="ORF">G4P62_003337</name>
</gene>
<keyword evidence="7" id="KW-0539">Nucleus</keyword>
<proteinExistence type="inferred from homology"/>
<comment type="subcellular location">
    <subcellularLocation>
        <location evidence="2">Nucleus</location>
    </subcellularLocation>
</comment>
<evidence type="ECO:0000256" key="7">
    <source>
        <dbReference type="ARBA" id="ARBA00023242"/>
    </source>
</evidence>
<sequence length="453" mass="51987">MSALTSHSATRTRQNTTTTMESRQQRALSVLVLWYILYTHITVAFRAMLCASRRRAAERRRRFLKLISDTRQNFLLLRQRRRRQVMAYLQNTPRRRMVWAIDRSSEWWDVTVPAFTNEQWLQNFRMTEQTFLYLCNKLRPVLERQHTSFRMCVPLQKRVAIALWRLATGSEYASIGRLFGVGCTTVCRCVREFCSAAETFLVPEQIRLPDEEQFRGMAADIENRWGLPQCVGAIDACHIPILSPQHNHNKYLNHNGWHSIILQGVVDGNGLFWNVFAGLPGSLDDARVLRLSTLWELASRGNLFPAHTRSVGTMTTGYYILGDSPYPLLDWLLKPFHDNGRLPSEQQMCNHKFRRVQLVAESAFRKLKGRWQCLLKKNECQVQLVKSTVLTCCALHNLCESNGDIYETLWDEAVAEAVGQQSVVAVPLDVEEGGGHVRDALMKHLLGDGQPVT</sequence>
<evidence type="ECO:0000256" key="4">
    <source>
        <dbReference type="ARBA" id="ARBA00022722"/>
    </source>
</evidence>
<evidence type="ECO:0000256" key="3">
    <source>
        <dbReference type="ARBA" id="ARBA00006958"/>
    </source>
</evidence>
<evidence type="ECO:0000256" key="8">
    <source>
        <dbReference type="SAM" id="MobiDB-lite"/>
    </source>
</evidence>
<feature type="domain" description="DDE Tnp4" evidence="10">
    <location>
        <begin position="234"/>
        <end position="397"/>
    </location>
</feature>
<keyword evidence="9" id="KW-0472">Membrane</keyword>
<dbReference type="PANTHER" id="PTHR22930">
    <property type="match status" value="1"/>
</dbReference>
<dbReference type="GO" id="GO:0016787">
    <property type="term" value="F:hydrolase activity"/>
    <property type="evidence" value="ECO:0007669"/>
    <property type="project" value="UniProtKB-KW"/>
</dbReference>
<evidence type="ECO:0000256" key="1">
    <source>
        <dbReference type="ARBA" id="ARBA00001968"/>
    </source>
</evidence>
<dbReference type="GO" id="GO:0004518">
    <property type="term" value="F:nuclease activity"/>
    <property type="evidence" value="ECO:0007669"/>
    <property type="project" value="UniProtKB-KW"/>
</dbReference>
<dbReference type="AlphaFoldDB" id="A0A9D2YK00"/>
<feature type="transmembrane region" description="Helical" evidence="9">
    <location>
        <begin position="32"/>
        <end position="52"/>
    </location>
</feature>